<dbReference type="GeneID" id="28977375"/>
<feature type="compositionally biased region" description="Low complexity" evidence="1">
    <location>
        <begin position="300"/>
        <end position="312"/>
    </location>
</feature>
<name>A0A194S249_RHOGW</name>
<keyword evidence="3" id="KW-1185">Reference proteome</keyword>
<dbReference type="Pfam" id="PF12138">
    <property type="entry name" value="Spherulin4"/>
    <property type="match status" value="1"/>
</dbReference>
<gene>
    <name evidence="2" type="ORF">RHOBADRAFT_53634</name>
</gene>
<dbReference type="RefSeq" id="XP_018270726.1">
    <property type="nucleotide sequence ID" value="XM_018416927.1"/>
</dbReference>
<reference evidence="2 3" key="1">
    <citation type="journal article" date="2015" name="Front. Microbiol.">
        <title>Genome sequence of the plant growth promoting endophytic yeast Rhodotorula graminis WP1.</title>
        <authorList>
            <person name="Firrincieli A."/>
            <person name="Otillar R."/>
            <person name="Salamov A."/>
            <person name="Schmutz J."/>
            <person name="Khan Z."/>
            <person name="Redman R.S."/>
            <person name="Fleck N.D."/>
            <person name="Lindquist E."/>
            <person name="Grigoriev I.V."/>
            <person name="Doty S.L."/>
        </authorList>
    </citation>
    <scope>NUCLEOTIDE SEQUENCE [LARGE SCALE GENOMIC DNA]</scope>
    <source>
        <strain evidence="2 3">WP1</strain>
    </source>
</reference>
<feature type="region of interest" description="Disordered" evidence="1">
    <location>
        <begin position="247"/>
        <end position="359"/>
    </location>
</feature>
<feature type="compositionally biased region" description="Low complexity" evidence="1">
    <location>
        <begin position="279"/>
        <end position="292"/>
    </location>
</feature>
<proteinExistence type="predicted"/>
<organism evidence="2 3">
    <name type="scientific">Rhodotorula graminis (strain WP1)</name>
    <dbReference type="NCBI Taxonomy" id="578459"/>
    <lineage>
        <taxon>Eukaryota</taxon>
        <taxon>Fungi</taxon>
        <taxon>Dikarya</taxon>
        <taxon>Basidiomycota</taxon>
        <taxon>Pucciniomycotina</taxon>
        <taxon>Microbotryomycetes</taxon>
        <taxon>Sporidiobolales</taxon>
        <taxon>Sporidiobolaceae</taxon>
        <taxon>Rhodotorula</taxon>
    </lineage>
</organism>
<dbReference type="PANTHER" id="PTHR35040:SF9">
    <property type="entry name" value="4-LIKE CELL SURFACE PROTEIN, PUTATIVE (AFU_ORTHOLOGUE AFUA_4G14080)-RELATED"/>
    <property type="match status" value="1"/>
</dbReference>
<dbReference type="InterPro" id="IPR021986">
    <property type="entry name" value="Spherulin4"/>
</dbReference>
<protein>
    <recommendedName>
        <fullName evidence="4">Spherulin 4-like cell surface protein</fullName>
    </recommendedName>
</protein>
<evidence type="ECO:0000256" key="1">
    <source>
        <dbReference type="SAM" id="MobiDB-lite"/>
    </source>
</evidence>
<sequence>MPLVAAKTSVLLPLYEYSEDCWPELQTAASQNPTLDFVLILNPDSGPLSDPTNAALACVPKLRALLPGSTLVGYVRTGYGERGADEVRRDVDEYAGWDGIEVEGGLGTAKLDGVFFDEVEGGEGNEELYRGHAEGAREAFGQEGTVVFNPGTTVGDAYYAMANVVVAYESAFADYSDSLLPPRSLLPQAAIMLHDFSLASYTSTVAALGAPALGSIFITDAKIDDVDVYQTWGGGWYDFCRAVAGANEGSGGEEGEEGEKGGVSASGGSGSSTARRESAATSTTASEAAQASPEYDDGASSSTTPLGPTSSPVATGSTGSLPAPIVASDSSSSWLPSWFDDLSSSAGGRVEPWGFLRRR</sequence>
<evidence type="ECO:0000313" key="2">
    <source>
        <dbReference type="EMBL" id="KPV74677.1"/>
    </source>
</evidence>
<dbReference type="AlphaFoldDB" id="A0A194S249"/>
<evidence type="ECO:0000313" key="3">
    <source>
        <dbReference type="Proteomes" id="UP000053890"/>
    </source>
</evidence>
<feature type="compositionally biased region" description="Low complexity" evidence="1">
    <location>
        <begin position="328"/>
        <end position="345"/>
    </location>
</feature>
<dbReference type="PANTHER" id="PTHR35040">
    <property type="match status" value="1"/>
</dbReference>
<dbReference type="EMBL" id="KQ474079">
    <property type="protein sequence ID" value="KPV74677.1"/>
    <property type="molecule type" value="Genomic_DNA"/>
</dbReference>
<evidence type="ECO:0008006" key="4">
    <source>
        <dbReference type="Google" id="ProtNLM"/>
    </source>
</evidence>
<dbReference type="OrthoDB" id="5342184at2759"/>
<accession>A0A194S249</accession>
<dbReference type="Proteomes" id="UP000053890">
    <property type="component" value="Unassembled WGS sequence"/>
</dbReference>